<gene>
    <name evidence="4" type="ORF">ACFQE1_03330</name>
</gene>
<evidence type="ECO:0000259" key="3">
    <source>
        <dbReference type="Pfam" id="PF26593"/>
    </source>
</evidence>
<feature type="domain" description="TraC-like" evidence="3">
    <location>
        <begin position="73"/>
        <end position="273"/>
    </location>
</feature>
<feature type="domain" description="PrgI-like" evidence="2">
    <location>
        <begin position="13"/>
        <end position="61"/>
    </location>
</feature>
<dbReference type="AlphaFoldDB" id="A0ABD5RWQ3"/>
<keyword evidence="1" id="KW-1133">Transmembrane helix</keyword>
<dbReference type="InterPro" id="IPR058597">
    <property type="entry name" value="PrgI-like_dom"/>
</dbReference>
<name>A0ABD5RWQ3_9EURY</name>
<keyword evidence="5" id="KW-1185">Reference proteome</keyword>
<feature type="transmembrane region" description="Helical" evidence="1">
    <location>
        <begin position="12"/>
        <end position="35"/>
    </location>
</feature>
<accession>A0ABD5RWQ3</accession>
<sequence length="295" mass="33265">MQLGVPPSLTLFGFAVQSLTLPLTLVAILSGALFVSVTPAHTTSLDWLLTLIRFRTSDRRLEHDEAKTHTHVERVHLDRNAIERPDGAVVGMLQIEPPSLALATDSEWAETSDAFRDLLDTTVEFPIQIHSATRPFPVETYLDRYERRRHDPDVEANPRLAALIDGYLDWYRESLAERQMTIREHYVVVPVTPAEVQFDREGVLVALADVPLVGLIVRAWFAPEHRMQQAALFDALDERLRRLEAALRGIDGCSAWRLDGSEATRVVTTFWNGTDPEYGDLTAALRTRPLGVPRR</sequence>
<dbReference type="Proteomes" id="UP001596328">
    <property type="component" value="Unassembled WGS sequence"/>
</dbReference>
<evidence type="ECO:0000313" key="5">
    <source>
        <dbReference type="Proteomes" id="UP001596328"/>
    </source>
</evidence>
<dbReference type="InterPro" id="IPR058596">
    <property type="entry name" value="TraC-like_dom"/>
</dbReference>
<comment type="caution">
    <text evidence="4">The sequence shown here is derived from an EMBL/GenBank/DDBJ whole genome shotgun (WGS) entry which is preliminary data.</text>
</comment>
<organism evidence="4 5">
    <name type="scientific">Halobium palmae</name>
    <dbReference type="NCBI Taxonomy" id="1776492"/>
    <lineage>
        <taxon>Archaea</taxon>
        <taxon>Methanobacteriati</taxon>
        <taxon>Methanobacteriota</taxon>
        <taxon>Stenosarchaea group</taxon>
        <taxon>Halobacteria</taxon>
        <taxon>Halobacteriales</taxon>
        <taxon>Haloferacaceae</taxon>
        <taxon>Halobium</taxon>
    </lineage>
</organism>
<keyword evidence="1" id="KW-0472">Membrane</keyword>
<evidence type="ECO:0000313" key="4">
    <source>
        <dbReference type="EMBL" id="MFC6723438.1"/>
    </source>
</evidence>
<proteinExistence type="predicted"/>
<reference evidence="4 5" key="1">
    <citation type="journal article" date="2019" name="Int. J. Syst. Evol. Microbiol.">
        <title>The Global Catalogue of Microorganisms (GCM) 10K type strain sequencing project: providing services to taxonomists for standard genome sequencing and annotation.</title>
        <authorList>
            <consortium name="The Broad Institute Genomics Platform"/>
            <consortium name="The Broad Institute Genome Sequencing Center for Infectious Disease"/>
            <person name="Wu L."/>
            <person name="Ma J."/>
        </authorList>
    </citation>
    <scope>NUCLEOTIDE SEQUENCE [LARGE SCALE GENOMIC DNA]</scope>
    <source>
        <strain evidence="4 5">NBRC 111368</strain>
    </source>
</reference>
<dbReference type="Pfam" id="PF26593">
    <property type="entry name" value="TraC-like"/>
    <property type="match status" value="1"/>
</dbReference>
<protein>
    <submittedName>
        <fullName evidence="4">Uncharacterized protein</fullName>
    </submittedName>
</protein>
<evidence type="ECO:0000259" key="2">
    <source>
        <dbReference type="Pfam" id="PF26592"/>
    </source>
</evidence>
<keyword evidence="1" id="KW-0812">Transmembrane</keyword>
<evidence type="ECO:0000256" key="1">
    <source>
        <dbReference type="SAM" id="Phobius"/>
    </source>
</evidence>
<dbReference type="EMBL" id="JBHSWU010000017">
    <property type="protein sequence ID" value="MFC6723438.1"/>
    <property type="molecule type" value="Genomic_DNA"/>
</dbReference>
<dbReference type="Pfam" id="PF26592">
    <property type="entry name" value="PrgI_like"/>
    <property type="match status" value="1"/>
</dbReference>